<gene>
    <name evidence="3" type="ORF">HXX76_003361</name>
</gene>
<feature type="domain" description="FCP1 homology" evidence="2">
    <location>
        <begin position="35"/>
        <end position="194"/>
    </location>
</feature>
<feature type="compositionally biased region" description="Low complexity" evidence="1">
    <location>
        <begin position="250"/>
        <end position="259"/>
    </location>
</feature>
<sequence>MSGEDLRRHCLLKAAKATLMAVEGLAQTAPSSAPVSPSARTLVIDLECLCSNVCFYDRTQGFVQRVLPRPHVRLFLESVRAHFRLAVWSSRSRAWMSCALATLDPAQEFLDFRSQLAAAASDVDYETEGLPTILDDGQGVDPADVVVVTLCRASFGSLADSVIEVPPFDVHAAGATGQAYDTVLLSLAALLVRHLGLNAASGADSRHADAADVSAAAADGGADSSAQQVLQLEGDVCSMGSGASAGNADEVAPPAAPQRRPVREELRRLGLSETRFGEAALGLLGGECPAAVSYVLEDMAPQRNPHAPHPHDRPLPHTASRAAAVAAGLHRAPELVLEAEDEDTEDAAGSQQQQRQQQPWQEHAVTTILTPLQLSRLELVDVRADIELPTSPASPAELPFPNHLVSGVSAAASVLTPTTRGASVCSAASVAVSTSGSSATRSSAASAAAGSAGSAADSESHIARVPSCLSLRWRSAWPRPRDGGEGRCDTSSVSSASGATAEPSNAPGPKAHSRHASPIKAAFRRLSASMRGSLRSRTAEVVKAAEAAAAPDDAVDCRSGFKPSAASGSCRSYAGAHAPSAFAAAAACDGSVLSEPESCGAAAQSTVPASAPTGTSTQWPRDSELLTQRGSNHSDSSACSAATHGSGSSSSSSAVTFSVSGCVSAGRDCPTYTSSGSISSGSGGVSAACVPRTLAHGRSSETRHKVLGVTLPTVCVAAPSGVSAQLAAVGATTLLRQDADADAPAMAAAAARILNAAMRVRCPELPGGRIALLCAQPNPAGPPATSLRAQSGFVTPVPAAPSDFAVGECEFESECLQIQRLPCATDAAASVCVEEPIDAIVPEPEACVDMVAALEVTGAAAQEAAPAWTAGAPACDTRSSRLPQIPTAALSSASFTSSSAAAAAAVFGDACSGSRAGSLEALDRASLSEPGMLSRLDLPLSLHDTLEESLDVVLECV</sequence>
<evidence type="ECO:0000259" key="2">
    <source>
        <dbReference type="PROSITE" id="PS50969"/>
    </source>
</evidence>
<feature type="region of interest" description="Disordered" evidence="1">
    <location>
        <begin position="241"/>
        <end position="262"/>
    </location>
</feature>
<dbReference type="Pfam" id="PF03031">
    <property type="entry name" value="NIF"/>
    <property type="match status" value="1"/>
</dbReference>
<dbReference type="SUPFAM" id="SSF56784">
    <property type="entry name" value="HAD-like"/>
    <property type="match status" value="1"/>
</dbReference>
<feature type="compositionally biased region" description="Low complexity" evidence="1">
    <location>
        <begin position="636"/>
        <end position="653"/>
    </location>
</feature>
<protein>
    <recommendedName>
        <fullName evidence="2">FCP1 homology domain-containing protein</fullName>
    </recommendedName>
</protein>
<dbReference type="AlphaFoldDB" id="A0A835W9M6"/>
<dbReference type="Gene3D" id="3.40.50.1000">
    <property type="entry name" value="HAD superfamily/HAD-like"/>
    <property type="match status" value="1"/>
</dbReference>
<dbReference type="InterPro" id="IPR023214">
    <property type="entry name" value="HAD_sf"/>
</dbReference>
<comment type="caution">
    <text evidence="3">The sequence shown here is derived from an EMBL/GenBank/DDBJ whole genome shotgun (WGS) entry which is preliminary data.</text>
</comment>
<organism evidence="3 4">
    <name type="scientific">Chlamydomonas incerta</name>
    <dbReference type="NCBI Taxonomy" id="51695"/>
    <lineage>
        <taxon>Eukaryota</taxon>
        <taxon>Viridiplantae</taxon>
        <taxon>Chlorophyta</taxon>
        <taxon>core chlorophytes</taxon>
        <taxon>Chlorophyceae</taxon>
        <taxon>CS clade</taxon>
        <taxon>Chlamydomonadales</taxon>
        <taxon>Chlamydomonadaceae</taxon>
        <taxon>Chlamydomonas</taxon>
    </lineage>
</organism>
<name>A0A835W9M6_CHLIN</name>
<feature type="region of interest" description="Disordered" evidence="1">
    <location>
        <begin position="627"/>
        <end position="653"/>
    </location>
</feature>
<dbReference type="InterPro" id="IPR004274">
    <property type="entry name" value="FCP1_dom"/>
</dbReference>
<feature type="region of interest" description="Disordered" evidence="1">
    <location>
        <begin position="479"/>
        <end position="517"/>
    </location>
</feature>
<evidence type="ECO:0000313" key="3">
    <source>
        <dbReference type="EMBL" id="KAG2441746.1"/>
    </source>
</evidence>
<evidence type="ECO:0000256" key="1">
    <source>
        <dbReference type="SAM" id="MobiDB-lite"/>
    </source>
</evidence>
<dbReference type="OrthoDB" id="549262at2759"/>
<feature type="region of interest" description="Disordered" evidence="1">
    <location>
        <begin position="339"/>
        <end position="361"/>
    </location>
</feature>
<dbReference type="EMBL" id="JAEHOC010000005">
    <property type="protein sequence ID" value="KAG2441746.1"/>
    <property type="molecule type" value="Genomic_DNA"/>
</dbReference>
<proteinExistence type="predicted"/>
<dbReference type="PROSITE" id="PS50969">
    <property type="entry name" value="FCP1"/>
    <property type="match status" value="1"/>
</dbReference>
<evidence type="ECO:0000313" key="4">
    <source>
        <dbReference type="Proteomes" id="UP000650467"/>
    </source>
</evidence>
<accession>A0A835W9M6</accession>
<dbReference type="Proteomes" id="UP000650467">
    <property type="component" value="Unassembled WGS sequence"/>
</dbReference>
<dbReference type="InterPro" id="IPR036412">
    <property type="entry name" value="HAD-like_sf"/>
</dbReference>
<feature type="compositionally biased region" description="Basic and acidic residues" evidence="1">
    <location>
        <begin position="479"/>
        <end position="488"/>
    </location>
</feature>
<keyword evidence="4" id="KW-1185">Reference proteome</keyword>
<feature type="compositionally biased region" description="Low complexity" evidence="1">
    <location>
        <begin position="490"/>
        <end position="501"/>
    </location>
</feature>
<feature type="compositionally biased region" description="Low complexity" evidence="1">
    <location>
        <begin position="347"/>
        <end position="361"/>
    </location>
</feature>
<reference evidence="3" key="1">
    <citation type="journal article" date="2020" name="bioRxiv">
        <title>Comparative genomics of Chlamydomonas.</title>
        <authorList>
            <person name="Craig R.J."/>
            <person name="Hasan A.R."/>
            <person name="Ness R.W."/>
            <person name="Keightley P.D."/>
        </authorList>
    </citation>
    <scope>NUCLEOTIDE SEQUENCE</scope>
    <source>
        <strain evidence="3">SAG 7.73</strain>
    </source>
</reference>